<reference evidence="1 2" key="1">
    <citation type="journal article" date="2022" name="bioRxiv">
        <title>The genome of the oomycete Peronosclerospora sorghi, a cosmopolitan pathogen of maize and sorghum, is inflated with dispersed pseudogenes.</title>
        <authorList>
            <person name="Fletcher K."/>
            <person name="Martin F."/>
            <person name="Isakeit T."/>
            <person name="Cavanaugh K."/>
            <person name="Magill C."/>
            <person name="Michelmore R."/>
        </authorList>
    </citation>
    <scope>NUCLEOTIDE SEQUENCE [LARGE SCALE GENOMIC DNA]</scope>
    <source>
        <strain evidence="1">P6</strain>
    </source>
</reference>
<evidence type="ECO:0000313" key="1">
    <source>
        <dbReference type="EMBL" id="KAI9918851.1"/>
    </source>
</evidence>
<proteinExistence type="predicted"/>
<sequence length="261" mass="29192">MLPGVKEEHLRKTNIARTLRAIEKCSHVGHLELVYGDLAHWIIQKWAKTAMNRSLHRSARDLLLEQQAQIKRAGTDGQVHLAEQATRKATAQQKETARLEALRTSSPKVDETPQDPGDDVVVYLPQFNSLGSETLRRPVRQTQELESLAAKINREYEDSVRKHHKDEDEENLDGIPVGRIVFGKPQLMHFSQHAMVMDLFATTRSKLMDKGPGSDKGATGEHEASACAPPSLPLPNKTQAPKKSILKVRDQVLVPASQVTW</sequence>
<evidence type="ECO:0000313" key="2">
    <source>
        <dbReference type="Proteomes" id="UP001163321"/>
    </source>
</evidence>
<name>A0ACC0WKM2_9STRA</name>
<protein>
    <submittedName>
        <fullName evidence="1">Uncharacterized protein</fullName>
    </submittedName>
</protein>
<comment type="caution">
    <text evidence="1">The sequence shown here is derived from an EMBL/GenBank/DDBJ whole genome shotgun (WGS) entry which is preliminary data.</text>
</comment>
<dbReference type="Proteomes" id="UP001163321">
    <property type="component" value="Chromosome 12"/>
</dbReference>
<dbReference type="EMBL" id="CM047591">
    <property type="protein sequence ID" value="KAI9918851.1"/>
    <property type="molecule type" value="Genomic_DNA"/>
</dbReference>
<gene>
    <name evidence="1" type="ORF">PsorP6_011279</name>
</gene>
<keyword evidence="2" id="KW-1185">Reference proteome</keyword>
<accession>A0ACC0WKM2</accession>
<organism evidence="1 2">
    <name type="scientific">Peronosclerospora sorghi</name>
    <dbReference type="NCBI Taxonomy" id="230839"/>
    <lineage>
        <taxon>Eukaryota</taxon>
        <taxon>Sar</taxon>
        <taxon>Stramenopiles</taxon>
        <taxon>Oomycota</taxon>
        <taxon>Peronosporomycetes</taxon>
        <taxon>Peronosporales</taxon>
        <taxon>Peronosporaceae</taxon>
        <taxon>Peronosclerospora</taxon>
    </lineage>
</organism>